<evidence type="ECO:0000313" key="3">
    <source>
        <dbReference type="Proteomes" id="UP000694555"/>
    </source>
</evidence>
<proteinExistence type="predicted"/>
<keyword evidence="3" id="KW-1185">Reference proteome</keyword>
<sequence length="60" mass="6392">MDLLVELLCSWLAKIAGGNGIAVASKGHQTFCTVLHPGEYCCISQYMFPDGATEATESNV</sequence>
<evidence type="ECO:0000313" key="2">
    <source>
        <dbReference type="Ensembl" id="ENSBJAP00000001693.1"/>
    </source>
</evidence>
<reference evidence="2" key="2">
    <citation type="submission" date="2025-09" db="UniProtKB">
        <authorList>
            <consortium name="Ensembl"/>
        </authorList>
    </citation>
    <scope>IDENTIFICATION</scope>
</reference>
<dbReference type="Proteomes" id="UP000694555">
    <property type="component" value="Unplaced"/>
</dbReference>
<reference evidence="2" key="1">
    <citation type="submission" date="2025-08" db="UniProtKB">
        <authorList>
            <consortium name="Ensembl"/>
        </authorList>
    </citation>
    <scope>IDENTIFICATION</scope>
</reference>
<accession>A0A8B9YYT7</accession>
<feature type="signal peptide" evidence="1">
    <location>
        <begin position="1"/>
        <end position="18"/>
    </location>
</feature>
<protein>
    <submittedName>
        <fullName evidence="2">Uncharacterized protein</fullName>
    </submittedName>
</protein>
<name>A0A8B9YYT7_9AVES</name>
<dbReference type="Ensembl" id="ENSBJAT00000001736.1">
    <property type="protein sequence ID" value="ENSBJAP00000001693.1"/>
    <property type="gene ID" value="ENSBJAG00000001285.1"/>
</dbReference>
<feature type="chain" id="PRO_5034837893" evidence="1">
    <location>
        <begin position="19"/>
        <end position="60"/>
    </location>
</feature>
<evidence type="ECO:0000256" key="1">
    <source>
        <dbReference type="SAM" id="SignalP"/>
    </source>
</evidence>
<organism evidence="2 3">
    <name type="scientific">Buteo japonicus</name>
    <dbReference type="NCBI Taxonomy" id="224669"/>
    <lineage>
        <taxon>Eukaryota</taxon>
        <taxon>Metazoa</taxon>
        <taxon>Chordata</taxon>
        <taxon>Craniata</taxon>
        <taxon>Vertebrata</taxon>
        <taxon>Euteleostomi</taxon>
        <taxon>Archelosauria</taxon>
        <taxon>Archosauria</taxon>
        <taxon>Dinosauria</taxon>
        <taxon>Saurischia</taxon>
        <taxon>Theropoda</taxon>
        <taxon>Coelurosauria</taxon>
        <taxon>Aves</taxon>
        <taxon>Neognathae</taxon>
        <taxon>Neoaves</taxon>
        <taxon>Telluraves</taxon>
        <taxon>Accipitrimorphae</taxon>
        <taxon>Accipitriformes</taxon>
        <taxon>Accipitridae</taxon>
        <taxon>Accipitrinae</taxon>
        <taxon>Buteo</taxon>
    </lineage>
</organism>
<keyword evidence="1" id="KW-0732">Signal</keyword>
<dbReference type="AlphaFoldDB" id="A0A8B9YYT7"/>